<accession>A0A514DB38</accession>
<evidence type="ECO:0000313" key="8">
    <source>
        <dbReference type="EMBL" id="QDH90801.1"/>
    </source>
</evidence>
<dbReference type="Pfam" id="PF03863">
    <property type="entry name" value="Phage_mat-A"/>
    <property type="match status" value="1"/>
</dbReference>
<keyword evidence="5" id="KW-1175">Viral attachment to host cell pilus</keyword>
<evidence type="ECO:0008006" key="9">
    <source>
        <dbReference type="Google" id="ProtNLM"/>
    </source>
</evidence>
<evidence type="ECO:0000256" key="6">
    <source>
        <dbReference type="ARBA" id="ARBA00023296"/>
    </source>
</evidence>
<dbReference type="EMBL" id="MN035792">
    <property type="protein sequence ID" value="QDH90801.1"/>
    <property type="molecule type" value="Genomic_RNA"/>
</dbReference>
<dbReference type="GO" id="GO:0039666">
    <property type="term" value="P:virion attachment to host cell pilus"/>
    <property type="evidence" value="ECO:0007669"/>
    <property type="project" value="UniProtKB-KW"/>
</dbReference>
<evidence type="ECO:0000256" key="5">
    <source>
        <dbReference type="ARBA" id="ARBA00023104"/>
    </source>
</evidence>
<evidence type="ECO:0000256" key="4">
    <source>
        <dbReference type="ARBA" id="ARBA00022844"/>
    </source>
</evidence>
<evidence type="ECO:0000256" key="3">
    <source>
        <dbReference type="ARBA" id="ARBA00022804"/>
    </source>
</evidence>
<reference evidence="8" key="1">
    <citation type="submission" date="2019-05" db="EMBL/GenBank/DDBJ databases">
        <title>Metatranscriptomic reconstruction reveals RNA viruses with the potential to shape carbon cycling in soil.</title>
        <authorList>
            <person name="Starr E.P."/>
            <person name="Nuccio E."/>
            <person name="Pett-Ridge J."/>
            <person name="Banfield J.F."/>
            <person name="Firestone M.K."/>
        </authorList>
    </citation>
    <scope>NUCLEOTIDE SEQUENCE</scope>
    <source>
        <strain evidence="8">H1_Bulk_28_FD_scaffold_89</strain>
    </source>
</reference>
<dbReference type="GO" id="GO:0044423">
    <property type="term" value="C:virion component"/>
    <property type="evidence" value="ECO:0007669"/>
    <property type="project" value="UniProtKB-KW"/>
</dbReference>
<keyword evidence="2" id="KW-0945">Host-virus interaction</keyword>
<name>A0A514DB38_9VIRU</name>
<comment type="similarity">
    <text evidence="7">Belongs to the Leviviricetes maturation protein family.</text>
</comment>
<gene>
    <name evidence="8" type="ORF">H1Bulk28FD89_000003</name>
</gene>
<comment type="subcellular location">
    <subcellularLocation>
        <location evidence="1">Virion</location>
    </subcellularLocation>
</comment>
<organism evidence="8">
    <name type="scientific">Leviviridae sp</name>
    <dbReference type="NCBI Taxonomy" id="2027243"/>
    <lineage>
        <taxon>Viruses</taxon>
        <taxon>Riboviria</taxon>
        <taxon>Orthornavirae</taxon>
        <taxon>Lenarviricota</taxon>
        <taxon>Leviviricetes</taxon>
        <taxon>Norzivirales</taxon>
        <taxon>Fiersviridae</taxon>
    </lineage>
</organism>
<keyword evidence="6" id="KW-1160">Virus entry into host cell</keyword>
<sequence>MTTKFGEHCGTWNSFWLGKTKRIDLGITLTNSQTFPGGSFRQSFFSGSENPRWKSIIRSGGNAGTPAGGTRYSQSLGYVYDQVTWKTFPPNGITEGGKDENWGVPSTMDPSYLKSPSVADIISVENRAISKFLSACDSARSSVEAGQDLGELKETLNGLINPLGSLRKHVLGYFDKLKKVRRSTKRDHLPKVLADTYLEWTFGWKPLASDIADAYSGLKHRKDIYPTYPVAASAETFYDGSVDPYTLWHSPFSIYTHFGNVQSTARYQTRYKGVVRTGSVNGSIGIAQVLQLDLPHFVPTIWDLLPYSFIADYFANIGDIINAYSFVSSNLAWVVKTTRNQCVREYAPDFRLHLNVDPEQTIVLNQNCGAARSKFSFTQFTRTIPEPSSLVPTFQFKLPHSHKPWENLGAIMVSRSKSLVPFTK</sequence>
<evidence type="ECO:0000256" key="7">
    <source>
        <dbReference type="ARBA" id="ARBA00035110"/>
    </source>
</evidence>
<dbReference type="InterPro" id="IPR005563">
    <property type="entry name" value="A_protein"/>
</dbReference>
<proteinExistence type="inferred from homology"/>
<keyword evidence="3" id="KW-1161">Viral attachment to host cell</keyword>
<keyword evidence="4" id="KW-0946">Virion</keyword>
<evidence type="ECO:0000256" key="2">
    <source>
        <dbReference type="ARBA" id="ARBA00022581"/>
    </source>
</evidence>
<protein>
    <recommendedName>
        <fullName evidence="9">Maturation</fullName>
    </recommendedName>
</protein>
<evidence type="ECO:0000256" key="1">
    <source>
        <dbReference type="ARBA" id="ARBA00004328"/>
    </source>
</evidence>